<organism evidence="1 2">
    <name type="scientific">Pseudobacteriovorax antillogorgiicola</name>
    <dbReference type="NCBI Taxonomy" id="1513793"/>
    <lineage>
        <taxon>Bacteria</taxon>
        <taxon>Pseudomonadati</taxon>
        <taxon>Bdellovibrionota</taxon>
        <taxon>Oligoflexia</taxon>
        <taxon>Oligoflexales</taxon>
        <taxon>Pseudobacteriovoracaceae</taxon>
        <taxon>Pseudobacteriovorax</taxon>
    </lineage>
</organism>
<accession>A0A1Y6BSQ3</accession>
<evidence type="ECO:0000313" key="2">
    <source>
        <dbReference type="Proteomes" id="UP000192907"/>
    </source>
</evidence>
<name>A0A1Y6BSQ3_9BACT</name>
<dbReference type="Proteomes" id="UP000192907">
    <property type="component" value="Unassembled WGS sequence"/>
</dbReference>
<reference evidence="2" key="1">
    <citation type="submission" date="2017-04" db="EMBL/GenBank/DDBJ databases">
        <authorList>
            <person name="Varghese N."/>
            <person name="Submissions S."/>
        </authorList>
    </citation>
    <scope>NUCLEOTIDE SEQUENCE [LARGE SCALE GENOMIC DNA]</scope>
    <source>
        <strain evidence="2">RKEM611</strain>
    </source>
</reference>
<dbReference type="EMBL" id="FWZT01000006">
    <property type="protein sequence ID" value="SMF17915.1"/>
    <property type="molecule type" value="Genomic_DNA"/>
</dbReference>
<protein>
    <submittedName>
        <fullName evidence="1">Uncharacterized protein</fullName>
    </submittedName>
</protein>
<proteinExistence type="predicted"/>
<dbReference type="AlphaFoldDB" id="A0A1Y6BSQ3"/>
<gene>
    <name evidence="1" type="ORF">SAMN06296036_106148</name>
</gene>
<evidence type="ECO:0000313" key="1">
    <source>
        <dbReference type="EMBL" id="SMF17915.1"/>
    </source>
</evidence>
<keyword evidence="2" id="KW-1185">Reference proteome</keyword>
<sequence>MSPHVPLSKLILMLRPVNQILIEERSYPKLICKEDTVRISTLVLLVATTGSMAGLATAGSKISANQSINLPRYDSNGNQIGTRTVRAQDLWNEVDAWQNETYQRYQRTSGVELMTAQPTVFADGERHEQWTIPQEPAQQLKLKEQSEPIYTTMPVDPGPVFWPQPANTPRYRQTSMSNNFGNSGTFSVQQLANFNTSGNINSVNYSDNFDVNGYVFGGRTSLISKTTRKTSTKTSKTTRTDVKAMGTTFYVTQNGYVRNYNASVSRSYRKTKLFFVGVPVSVGGRVSGTMGANINYSTNFMSISGGINPYVNTGGRVDAGINLVFVSAGVRGTLRFINASVNAGFSAAVNASSRLLTGNLNVSQSHDLLSGKVSVFAKIFYLFGSKTFTHDIFSWNGIRSNSTLINQNIYSQL</sequence>